<evidence type="ECO:0000256" key="11">
    <source>
        <dbReference type="ARBA" id="ARBA00022796"/>
    </source>
</evidence>
<dbReference type="NCBIfam" id="TIGR01511">
    <property type="entry name" value="ATPase-IB1_Cu"/>
    <property type="match status" value="1"/>
</dbReference>
<keyword evidence="23" id="KW-0378">Hydrolase</keyword>
<dbReference type="CDD" id="cd02094">
    <property type="entry name" value="P-type_ATPase_Cu-like"/>
    <property type="match status" value="1"/>
</dbReference>
<dbReference type="SFLD" id="SFLDG00002">
    <property type="entry name" value="C1.7:_P-type_atpase_like"/>
    <property type="match status" value="1"/>
</dbReference>
<keyword evidence="8 21" id="KW-0812">Transmembrane</keyword>
<evidence type="ECO:0000313" key="24">
    <source>
        <dbReference type="Proteomes" id="UP000007488"/>
    </source>
</evidence>
<dbReference type="CDD" id="cd00371">
    <property type="entry name" value="HMA"/>
    <property type="match status" value="1"/>
</dbReference>
<dbReference type="PRINTS" id="PR00941">
    <property type="entry name" value="CDATPASE"/>
</dbReference>
<keyword evidence="16" id="KW-0186">Copper</keyword>
<dbReference type="InterPro" id="IPR027256">
    <property type="entry name" value="P-typ_ATPase_IB"/>
</dbReference>
<dbReference type="InterPro" id="IPR036412">
    <property type="entry name" value="HAD-like_sf"/>
</dbReference>
<dbReference type="PRINTS" id="PR00119">
    <property type="entry name" value="CATATPASE"/>
</dbReference>
<evidence type="ECO:0000256" key="15">
    <source>
        <dbReference type="ARBA" id="ARBA00022989"/>
    </source>
</evidence>
<organism evidence="23 24">
    <name type="scientific">Syntrophobotulus glycolicus (strain DSM 8271 / FlGlyR)</name>
    <dbReference type="NCBI Taxonomy" id="645991"/>
    <lineage>
        <taxon>Bacteria</taxon>
        <taxon>Bacillati</taxon>
        <taxon>Bacillota</taxon>
        <taxon>Clostridia</taxon>
        <taxon>Eubacteriales</taxon>
        <taxon>Desulfitobacteriaceae</taxon>
        <taxon>Syntrophobotulus</taxon>
    </lineage>
</organism>
<feature type="transmembrane region" description="Helical" evidence="21">
    <location>
        <begin position="97"/>
        <end position="116"/>
    </location>
</feature>
<dbReference type="PROSITE" id="PS00154">
    <property type="entry name" value="ATPASE_E1_E2"/>
    <property type="match status" value="1"/>
</dbReference>
<feature type="transmembrane region" description="Helical" evidence="21">
    <location>
        <begin position="395"/>
        <end position="420"/>
    </location>
</feature>
<dbReference type="FunFam" id="2.70.150.10:FF:000002">
    <property type="entry name" value="Copper-transporting ATPase 1, putative"/>
    <property type="match status" value="1"/>
</dbReference>
<dbReference type="GO" id="GO:0043682">
    <property type="term" value="F:P-type divalent copper transporter activity"/>
    <property type="evidence" value="ECO:0007669"/>
    <property type="project" value="TreeGrafter"/>
</dbReference>
<keyword evidence="6 21" id="KW-1003">Cell membrane</keyword>
<dbReference type="eggNOG" id="COG2217">
    <property type="taxonomic scope" value="Bacteria"/>
</dbReference>
<keyword evidence="24" id="KW-1185">Reference proteome</keyword>
<dbReference type="GO" id="GO:0016887">
    <property type="term" value="F:ATP hydrolysis activity"/>
    <property type="evidence" value="ECO:0007669"/>
    <property type="project" value="InterPro"/>
</dbReference>
<dbReference type="SFLD" id="SFLDF00027">
    <property type="entry name" value="p-type_atpase"/>
    <property type="match status" value="1"/>
</dbReference>
<feature type="domain" description="HMA" evidence="22">
    <location>
        <begin position="1"/>
        <end position="67"/>
    </location>
</feature>
<dbReference type="EMBL" id="CP002547">
    <property type="protein sequence ID" value="ADY56282.1"/>
    <property type="molecule type" value="Genomic_DNA"/>
</dbReference>
<comment type="catalytic activity">
    <reaction evidence="20">
        <text>Cu(+)(in) + ATP + H2O = Cu(+)(out) + ADP + phosphate + H(+)</text>
        <dbReference type="Rhea" id="RHEA:25792"/>
        <dbReference type="ChEBI" id="CHEBI:15377"/>
        <dbReference type="ChEBI" id="CHEBI:15378"/>
        <dbReference type="ChEBI" id="CHEBI:30616"/>
        <dbReference type="ChEBI" id="CHEBI:43474"/>
        <dbReference type="ChEBI" id="CHEBI:49552"/>
        <dbReference type="ChEBI" id="CHEBI:456216"/>
        <dbReference type="EC" id="7.2.2.8"/>
    </reaction>
</comment>
<reference evidence="23 24" key="1">
    <citation type="journal article" date="2011" name="Stand. Genomic Sci.">
        <title>Complete genome sequence of Syntrophobotulus glycolicus type strain (FlGlyR).</title>
        <authorList>
            <person name="Han C."/>
            <person name="Mwirichia R."/>
            <person name="Chertkov O."/>
            <person name="Held B."/>
            <person name="Lapidus A."/>
            <person name="Nolan M."/>
            <person name="Lucas S."/>
            <person name="Hammon N."/>
            <person name="Deshpande S."/>
            <person name="Cheng J.F."/>
            <person name="Tapia R."/>
            <person name="Goodwin L."/>
            <person name="Pitluck S."/>
            <person name="Huntemann M."/>
            <person name="Liolios K."/>
            <person name="Ivanova N."/>
            <person name="Pagani I."/>
            <person name="Mavromatis K."/>
            <person name="Ovchinikova G."/>
            <person name="Pati A."/>
            <person name="Chen A."/>
            <person name="Palaniappan K."/>
            <person name="Land M."/>
            <person name="Hauser L."/>
            <person name="Brambilla E.M."/>
            <person name="Rohde M."/>
            <person name="Spring S."/>
            <person name="Sikorski J."/>
            <person name="Goker M."/>
            <person name="Woyke T."/>
            <person name="Bristow J."/>
            <person name="Eisen J.A."/>
            <person name="Markowitz V."/>
            <person name="Hugenholtz P."/>
            <person name="Kyrpides N.C."/>
            <person name="Klenk H.P."/>
            <person name="Detter J.C."/>
        </authorList>
    </citation>
    <scope>NUCLEOTIDE SEQUENCE [LARGE SCALE GENOMIC DNA]</scope>
    <source>
        <strain evidence="24">DSM 8271 / FlGlyR</strain>
    </source>
</reference>
<dbReference type="FunFam" id="3.40.50.1000:FF:000144">
    <property type="entry name" value="copper-transporting ATPase 1 isoform X2"/>
    <property type="match status" value="1"/>
</dbReference>
<dbReference type="InterPro" id="IPR044492">
    <property type="entry name" value="P_typ_ATPase_HD_dom"/>
</dbReference>
<sequence>MNQKFQVTGMTCSACSARVDKAVKKVEGVRAVNVNLLTNSMGVEYDESVTDSAKIVQAVVDAGYQASMFVRKAETPAKGEKAADALENEMKEMKYRLIVSFLFWLPLMYLAMNHMLNDWFGLPIPEFIMIAFHGHANGVTFAFTQFLLLLPIVYVNRKYFRIGFKALIKRSPNMDSLIAIGSAAAIVYGILAIFKIGYSLGHGDMHTLDHYLMDIYFESAGTILTLITLGKFFEARSKGKTSEAITKLMDLAPKTAVVVREGKEIEIPVEDVIVGDLLIVKPGQSIPVDGVIIEGSSAIDQSALTGESIPVEKQVGDKVIAATINKTGFFKFRAEKVGDDTSLAKIIELVEEASSSKAPIAKLADKISGIFVPVVICIAIIAAAVWLLLGQSVEFALSIGVAVLVISCPCALGLATPVAIMVGTGKGASNGILIKSAEALQTAHSIDTVVLDKTGTITEGRPKLTDIAVTGRISEQQLLEIAASIEKPSEHPLAEAIVEEAIKRGLELENVESFTAIAGKGIVAAVGGKQYMAGNIAMMEERQIDVTALRETSETLAENGKTPLYFADDRELLGVIAVADVVKPTSHKAIEQFKAMGIEVVMLTGDHKRTAEAIRRQLNIDKAVAEVLPQDKENEIQTIQSKNKKVAMVGDGINDAPALVRADVGIAIGAGTDIAIESADIVLMKSDLLDVVTAIQLSKATMRNIKQNLFWAFFYNVIGIPLAAGTFYFLLGWKLSPMFAAAAMSMSSVCVVSNSLRLKFFKPRFSAVNDNIMTHH</sequence>
<dbReference type="PANTHER" id="PTHR43520">
    <property type="entry name" value="ATP7, ISOFORM B"/>
    <property type="match status" value="1"/>
</dbReference>
<dbReference type="InterPro" id="IPR006121">
    <property type="entry name" value="HMA_dom"/>
</dbReference>
<dbReference type="GO" id="GO:0055070">
    <property type="term" value="P:copper ion homeostasis"/>
    <property type="evidence" value="ECO:0007669"/>
    <property type="project" value="TreeGrafter"/>
</dbReference>
<keyword evidence="7" id="KW-0597">Phosphoprotein</keyword>
<dbReference type="SUPFAM" id="SSF81653">
    <property type="entry name" value="Calcium ATPase, transduction domain A"/>
    <property type="match status" value="1"/>
</dbReference>
<dbReference type="Gene3D" id="3.30.70.100">
    <property type="match status" value="1"/>
</dbReference>
<evidence type="ECO:0000256" key="14">
    <source>
        <dbReference type="ARBA" id="ARBA00022967"/>
    </source>
</evidence>
<dbReference type="GO" id="GO:0005507">
    <property type="term" value="F:copper ion binding"/>
    <property type="evidence" value="ECO:0007669"/>
    <property type="project" value="TreeGrafter"/>
</dbReference>
<feature type="transmembrane region" description="Helical" evidence="21">
    <location>
        <begin position="737"/>
        <end position="756"/>
    </location>
</feature>
<proteinExistence type="inferred from homology"/>
<dbReference type="FunFam" id="3.30.70.100:FF:000005">
    <property type="entry name" value="Copper-exporting P-type ATPase A"/>
    <property type="match status" value="1"/>
</dbReference>
<evidence type="ECO:0000256" key="17">
    <source>
        <dbReference type="ARBA" id="ARBA00023065"/>
    </source>
</evidence>
<dbReference type="InterPro" id="IPR001757">
    <property type="entry name" value="P_typ_ATPase"/>
</dbReference>
<dbReference type="KEGG" id="sgy:Sgly_1987"/>
<dbReference type="GO" id="GO:0005524">
    <property type="term" value="F:ATP binding"/>
    <property type="evidence" value="ECO:0007669"/>
    <property type="project" value="UniProtKB-UniRule"/>
</dbReference>
<dbReference type="SUPFAM" id="SSF81665">
    <property type="entry name" value="Calcium ATPase, transmembrane domain M"/>
    <property type="match status" value="1"/>
</dbReference>
<dbReference type="InterPro" id="IPR023214">
    <property type="entry name" value="HAD_sf"/>
</dbReference>
<evidence type="ECO:0000256" key="16">
    <source>
        <dbReference type="ARBA" id="ARBA00023008"/>
    </source>
</evidence>
<keyword evidence="5" id="KW-0813">Transport</keyword>
<dbReference type="InterPro" id="IPR023299">
    <property type="entry name" value="ATPase_P-typ_cyto_dom_N"/>
</dbReference>
<dbReference type="SUPFAM" id="SSF56784">
    <property type="entry name" value="HAD-like"/>
    <property type="match status" value="1"/>
</dbReference>
<evidence type="ECO:0000256" key="9">
    <source>
        <dbReference type="ARBA" id="ARBA00022723"/>
    </source>
</evidence>
<dbReference type="InterPro" id="IPR008250">
    <property type="entry name" value="ATPase_P-typ_transduc_dom_A_sf"/>
</dbReference>
<dbReference type="NCBIfam" id="TIGR01494">
    <property type="entry name" value="ATPase_P-type"/>
    <property type="match status" value="1"/>
</dbReference>
<dbReference type="PROSITE" id="PS50846">
    <property type="entry name" value="HMA_2"/>
    <property type="match status" value="1"/>
</dbReference>
<dbReference type="InterPro" id="IPR036163">
    <property type="entry name" value="HMA_dom_sf"/>
</dbReference>
<feature type="transmembrane region" description="Helical" evidence="21">
    <location>
        <begin position="176"/>
        <end position="195"/>
    </location>
</feature>
<evidence type="ECO:0000256" key="13">
    <source>
        <dbReference type="ARBA" id="ARBA00022842"/>
    </source>
</evidence>
<dbReference type="SFLD" id="SFLDS00003">
    <property type="entry name" value="Haloacid_Dehalogenase"/>
    <property type="match status" value="1"/>
</dbReference>
<evidence type="ECO:0000256" key="5">
    <source>
        <dbReference type="ARBA" id="ARBA00022448"/>
    </source>
</evidence>
<comment type="similarity">
    <text evidence="2 21">Belongs to the cation transport ATPase (P-type) (TC 3.A.3) family. Type IB subfamily.</text>
</comment>
<dbReference type="GO" id="GO:0140581">
    <property type="term" value="F:P-type monovalent copper transporter activity"/>
    <property type="evidence" value="ECO:0007669"/>
    <property type="project" value="UniProtKB-EC"/>
</dbReference>
<evidence type="ECO:0000256" key="7">
    <source>
        <dbReference type="ARBA" id="ARBA00022553"/>
    </source>
</evidence>
<evidence type="ECO:0000313" key="23">
    <source>
        <dbReference type="EMBL" id="ADY56282.1"/>
    </source>
</evidence>
<protein>
    <recommendedName>
        <fullName evidence="4">Copper-exporting P-type ATPase</fullName>
        <ecNumber evidence="3">7.2.2.8</ecNumber>
    </recommendedName>
    <alternativeName>
        <fullName evidence="19">Copper-exporting P-type ATPase A</fullName>
    </alternativeName>
</protein>
<feature type="transmembrane region" description="Helical" evidence="21">
    <location>
        <begin position="709"/>
        <end position="731"/>
    </location>
</feature>
<dbReference type="HOGENOM" id="CLU_001771_0_3_9"/>
<evidence type="ECO:0000256" key="6">
    <source>
        <dbReference type="ARBA" id="ARBA00022475"/>
    </source>
</evidence>
<evidence type="ECO:0000256" key="19">
    <source>
        <dbReference type="ARBA" id="ARBA00029719"/>
    </source>
</evidence>
<gene>
    <name evidence="23" type="ordered locus">Sgly_1987</name>
</gene>
<evidence type="ECO:0000256" key="3">
    <source>
        <dbReference type="ARBA" id="ARBA00012517"/>
    </source>
</evidence>
<dbReference type="Gene3D" id="2.70.150.10">
    <property type="entry name" value="Calcium-transporting ATPase, cytoplasmic transduction domain A"/>
    <property type="match status" value="1"/>
</dbReference>
<keyword evidence="15 21" id="KW-1133">Transmembrane helix</keyword>
<dbReference type="SUPFAM" id="SSF55008">
    <property type="entry name" value="HMA, heavy metal-associated domain"/>
    <property type="match status" value="1"/>
</dbReference>
<name>F0T1E1_SYNGF</name>
<keyword evidence="13" id="KW-0460">Magnesium</keyword>
<keyword evidence="11" id="KW-0187">Copper transport</keyword>
<dbReference type="Pfam" id="PF00702">
    <property type="entry name" value="Hydrolase"/>
    <property type="match status" value="1"/>
</dbReference>
<keyword evidence="12 21" id="KW-0067">ATP-binding</keyword>
<feature type="transmembrane region" description="Helical" evidence="21">
    <location>
        <begin position="215"/>
        <end position="233"/>
    </location>
</feature>
<evidence type="ECO:0000256" key="21">
    <source>
        <dbReference type="RuleBase" id="RU362081"/>
    </source>
</evidence>
<dbReference type="InterPro" id="IPR018303">
    <property type="entry name" value="ATPase_P-typ_P_site"/>
</dbReference>
<dbReference type="InterPro" id="IPR023298">
    <property type="entry name" value="ATPase_P-typ_TM_dom_sf"/>
</dbReference>
<dbReference type="Pfam" id="PF00122">
    <property type="entry name" value="E1-E2_ATPase"/>
    <property type="match status" value="1"/>
</dbReference>
<dbReference type="NCBIfam" id="TIGR01525">
    <property type="entry name" value="ATPase-IB_hvy"/>
    <property type="match status" value="1"/>
</dbReference>
<dbReference type="Pfam" id="PF00403">
    <property type="entry name" value="HMA"/>
    <property type="match status" value="1"/>
</dbReference>
<keyword evidence="9 21" id="KW-0479">Metal-binding</keyword>
<dbReference type="STRING" id="645991.Sgly_1987"/>
<keyword evidence="17" id="KW-0406">Ion transport</keyword>
<keyword evidence="14" id="KW-1278">Translocase</keyword>
<dbReference type="OrthoDB" id="9760364at2"/>
<keyword evidence="18 21" id="KW-0472">Membrane</keyword>
<keyword evidence="10 21" id="KW-0547">Nucleotide-binding</keyword>
<evidence type="ECO:0000256" key="18">
    <source>
        <dbReference type="ARBA" id="ARBA00023136"/>
    </source>
</evidence>
<evidence type="ECO:0000256" key="1">
    <source>
        <dbReference type="ARBA" id="ARBA00004651"/>
    </source>
</evidence>
<evidence type="ECO:0000256" key="4">
    <source>
        <dbReference type="ARBA" id="ARBA00015102"/>
    </source>
</evidence>
<dbReference type="Gene3D" id="3.40.1110.10">
    <property type="entry name" value="Calcium-transporting ATPase, cytoplasmic domain N"/>
    <property type="match status" value="1"/>
</dbReference>
<dbReference type="AlphaFoldDB" id="F0T1E1"/>
<dbReference type="InterPro" id="IPR059000">
    <property type="entry name" value="ATPase_P-type_domA"/>
</dbReference>
<evidence type="ECO:0000256" key="8">
    <source>
        <dbReference type="ARBA" id="ARBA00022692"/>
    </source>
</evidence>
<dbReference type="GO" id="GO:0005886">
    <property type="term" value="C:plasma membrane"/>
    <property type="evidence" value="ECO:0007669"/>
    <property type="project" value="UniProtKB-SubCell"/>
</dbReference>
<evidence type="ECO:0000259" key="22">
    <source>
        <dbReference type="PROSITE" id="PS50846"/>
    </source>
</evidence>
<comment type="subcellular location">
    <subcellularLocation>
        <location evidence="1">Cell membrane</location>
        <topology evidence="1">Multi-pass membrane protein</topology>
    </subcellularLocation>
</comment>
<dbReference type="PROSITE" id="PS01047">
    <property type="entry name" value="HMA_1"/>
    <property type="match status" value="1"/>
</dbReference>
<feature type="transmembrane region" description="Helical" evidence="21">
    <location>
        <begin position="367"/>
        <end position="389"/>
    </location>
</feature>
<accession>F0T1E1</accession>
<dbReference type="InterPro" id="IPR017969">
    <property type="entry name" value="Heavy-metal-associated_CS"/>
</dbReference>
<feature type="transmembrane region" description="Helical" evidence="21">
    <location>
        <begin position="136"/>
        <end position="155"/>
    </location>
</feature>
<reference evidence="24" key="2">
    <citation type="submission" date="2011-02" db="EMBL/GenBank/DDBJ databases">
        <title>The complete genome of Syntrophobotulus glycolicus DSM 8271.</title>
        <authorList>
            <person name="Lucas S."/>
            <person name="Copeland A."/>
            <person name="Lapidus A."/>
            <person name="Bruce D."/>
            <person name="Goodwin L."/>
            <person name="Pitluck S."/>
            <person name="Kyrpides N."/>
            <person name="Mavromatis K."/>
            <person name="Pagani I."/>
            <person name="Ivanova N."/>
            <person name="Mikhailova N."/>
            <person name="Chertkov O."/>
            <person name="Held B."/>
            <person name="Detter J.C."/>
            <person name="Tapia R."/>
            <person name="Han C."/>
            <person name="Land M."/>
            <person name="Hauser L."/>
            <person name="Markowitz V."/>
            <person name="Cheng J.-F."/>
            <person name="Hugenholtz P."/>
            <person name="Woyke T."/>
            <person name="Wu D."/>
            <person name="Spring S."/>
            <person name="Schroeder M."/>
            <person name="Brambilla E."/>
            <person name="Klenk H.-P."/>
            <person name="Eisen J.A."/>
        </authorList>
    </citation>
    <scope>NUCLEOTIDE SEQUENCE [LARGE SCALE GENOMIC DNA]</scope>
    <source>
        <strain evidence="24">DSM 8271 / FlGlyR</strain>
    </source>
</reference>
<dbReference type="Gene3D" id="3.40.50.1000">
    <property type="entry name" value="HAD superfamily/HAD-like"/>
    <property type="match status" value="1"/>
</dbReference>
<evidence type="ECO:0000256" key="12">
    <source>
        <dbReference type="ARBA" id="ARBA00022840"/>
    </source>
</evidence>
<evidence type="ECO:0000256" key="2">
    <source>
        <dbReference type="ARBA" id="ARBA00006024"/>
    </source>
</evidence>
<evidence type="ECO:0000256" key="10">
    <source>
        <dbReference type="ARBA" id="ARBA00022741"/>
    </source>
</evidence>
<dbReference type="PANTHER" id="PTHR43520:SF8">
    <property type="entry name" value="P-TYPE CU(+) TRANSPORTER"/>
    <property type="match status" value="1"/>
</dbReference>
<evidence type="ECO:0000256" key="20">
    <source>
        <dbReference type="ARBA" id="ARBA00049289"/>
    </source>
</evidence>
<dbReference type="Proteomes" id="UP000007488">
    <property type="component" value="Chromosome"/>
</dbReference>
<dbReference type="RefSeq" id="WP_013625149.1">
    <property type="nucleotide sequence ID" value="NC_015172.1"/>
</dbReference>
<dbReference type="EC" id="7.2.2.8" evidence="3"/>